<proteinExistence type="predicted"/>
<evidence type="ECO:0000313" key="3">
    <source>
        <dbReference type="Proteomes" id="UP000251243"/>
    </source>
</evidence>
<dbReference type="KEGG" id="vg:54993741"/>
<dbReference type="EMBL" id="MH271320">
    <property type="protein sequence ID" value="AWY06692.1"/>
    <property type="molecule type" value="Genomic_DNA"/>
</dbReference>
<dbReference type="RefSeq" id="YP_009803181.1">
    <property type="nucleotide sequence ID" value="NC_047992.1"/>
</dbReference>
<gene>
    <name evidence="2" type="primary">58</name>
    <name evidence="2" type="ORF">SEA_ZETA1847_58</name>
</gene>
<evidence type="ECO:0000313" key="2">
    <source>
        <dbReference type="EMBL" id="AWY06692.1"/>
    </source>
</evidence>
<accession>A0A2Z4Q9E7</accession>
<name>A0A2Z4Q9E7_9CAUD</name>
<reference evidence="3" key="1">
    <citation type="submission" date="2018-04" db="EMBL/GenBank/DDBJ databases">
        <authorList>
            <person name="Go L.Y."/>
            <person name="Mitchell J.A."/>
        </authorList>
    </citation>
    <scope>NUCLEOTIDE SEQUENCE [LARGE SCALE GENOMIC DNA]</scope>
</reference>
<evidence type="ECO:0000256" key="1">
    <source>
        <dbReference type="SAM" id="MobiDB-lite"/>
    </source>
</evidence>
<organism evidence="2 3">
    <name type="scientific">Microbacterium phage Zeta1847</name>
    <dbReference type="NCBI Taxonomy" id="2201444"/>
    <lineage>
        <taxon>Viruses</taxon>
        <taxon>Duplodnaviria</taxon>
        <taxon>Heunggongvirae</taxon>
        <taxon>Uroviricota</taxon>
        <taxon>Caudoviricetes</taxon>
        <taxon>Casidaviridae</taxon>
        <taxon>Zetavirus</taxon>
        <taxon>Zetavirus zeta1847</taxon>
    </lineage>
</organism>
<feature type="region of interest" description="Disordered" evidence="1">
    <location>
        <begin position="1"/>
        <end position="28"/>
    </location>
</feature>
<dbReference type="Proteomes" id="UP000251243">
    <property type="component" value="Segment"/>
</dbReference>
<dbReference type="GeneID" id="54993741"/>
<keyword evidence="3" id="KW-1185">Reference proteome</keyword>
<sequence length="148" mass="16373">MSTDTTLRHPMRGHRTMSNTTAPETRRERAAFRPLPTPLDRVKAAARELRNLPGQYTRLRGAEGNGDRVADLVTSDAGRIGDAILEHAELIGIELAEVASHSHRYAADRDRAEAALRDIRHLVETAHERHTADTVGRIESILDEAGVQ</sequence>
<protein>
    <submittedName>
        <fullName evidence="2">Uncharacterized protein</fullName>
    </submittedName>
</protein>